<proteinExistence type="predicted"/>
<keyword evidence="3" id="KW-1185">Reference proteome</keyword>
<name>G9MRK2_HYPVG</name>
<dbReference type="AlphaFoldDB" id="G9MRK2"/>
<dbReference type="RefSeq" id="XP_013956937.1">
    <property type="nucleotide sequence ID" value="XM_014101462.1"/>
</dbReference>
<protein>
    <submittedName>
        <fullName evidence="2">Uncharacterized protein</fullName>
    </submittedName>
</protein>
<accession>G9MRK2</accession>
<organism evidence="2 3">
    <name type="scientific">Hypocrea virens (strain Gv29-8 / FGSC 10586)</name>
    <name type="common">Gliocladium virens</name>
    <name type="synonym">Trichoderma virens</name>
    <dbReference type="NCBI Taxonomy" id="413071"/>
    <lineage>
        <taxon>Eukaryota</taxon>
        <taxon>Fungi</taxon>
        <taxon>Dikarya</taxon>
        <taxon>Ascomycota</taxon>
        <taxon>Pezizomycotina</taxon>
        <taxon>Sordariomycetes</taxon>
        <taxon>Hypocreomycetidae</taxon>
        <taxon>Hypocreales</taxon>
        <taxon>Hypocreaceae</taxon>
        <taxon>Trichoderma</taxon>
    </lineage>
</organism>
<gene>
    <name evidence="2" type="ORF">TRIVIDRAFT_201010</name>
</gene>
<feature type="region of interest" description="Disordered" evidence="1">
    <location>
        <begin position="179"/>
        <end position="208"/>
    </location>
</feature>
<dbReference type="GeneID" id="25790122"/>
<dbReference type="InParanoid" id="G9MRK2"/>
<dbReference type="EMBL" id="ABDF02000006">
    <property type="protein sequence ID" value="EHK22723.1"/>
    <property type="molecule type" value="Genomic_DNA"/>
</dbReference>
<comment type="caution">
    <text evidence="2">The sequence shown here is derived from an EMBL/GenBank/DDBJ whole genome shotgun (WGS) entry which is preliminary data.</text>
</comment>
<dbReference type="VEuPathDB" id="FungiDB:TRIVIDRAFT_201010"/>
<evidence type="ECO:0000313" key="2">
    <source>
        <dbReference type="EMBL" id="EHK22723.1"/>
    </source>
</evidence>
<feature type="compositionally biased region" description="Basic and acidic residues" evidence="1">
    <location>
        <begin position="191"/>
        <end position="208"/>
    </location>
</feature>
<dbReference type="HOGENOM" id="CLU_1321049_0_0_1"/>
<sequence>MEAHTQQFGRQRCETERSLHEITEYFWHKESDVNASLHYVDSVFDREVECRRPDWTTTCYMLERVYNYREKMIEQLTNLVVAWCIAMEELANDKSNSQWKDAIEHKMRERIVLTLRKPKDIPLPSITFSDSTNGFDLHIPITKMRSDAKIYVPMFKAMLLLAFTRNDGCLVISYLVTSRTGGSTRAPPQDIHQEEKETENKKEKGKEK</sequence>
<evidence type="ECO:0000256" key="1">
    <source>
        <dbReference type="SAM" id="MobiDB-lite"/>
    </source>
</evidence>
<reference evidence="2 3" key="1">
    <citation type="journal article" date="2011" name="Genome Biol.">
        <title>Comparative genome sequence analysis underscores mycoparasitism as the ancestral life style of Trichoderma.</title>
        <authorList>
            <person name="Kubicek C.P."/>
            <person name="Herrera-Estrella A."/>
            <person name="Seidl-Seiboth V."/>
            <person name="Martinez D.A."/>
            <person name="Druzhinina I.S."/>
            <person name="Thon M."/>
            <person name="Zeilinger S."/>
            <person name="Casas-Flores S."/>
            <person name="Horwitz B.A."/>
            <person name="Mukherjee P.K."/>
            <person name="Mukherjee M."/>
            <person name="Kredics L."/>
            <person name="Alcaraz L.D."/>
            <person name="Aerts A."/>
            <person name="Antal Z."/>
            <person name="Atanasova L."/>
            <person name="Cervantes-Badillo M.G."/>
            <person name="Challacombe J."/>
            <person name="Chertkov O."/>
            <person name="McCluskey K."/>
            <person name="Coulpier F."/>
            <person name="Deshpande N."/>
            <person name="von Doehren H."/>
            <person name="Ebbole D.J."/>
            <person name="Esquivel-Naranjo E.U."/>
            <person name="Fekete E."/>
            <person name="Flipphi M."/>
            <person name="Glaser F."/>
            <person name="Gomez-Rodriguez E.Y."/>
            <person name="Gruber S."/>
            <person name="Han C."/>
            <person name="Henrissat B."/>
            <person name="Hermosa R."/>
            <person name="Hernandez-Onate M."/>
            <person name="Karaffa L."/>
            <person name="Kosti I."/>
            <person name="Le Crom S."/>
            <person name="Lindquist E."/>
            <person name="Lucas S."/>
            <person name="Luebeck M."/>
            <person name="Luebeck P.S."/>
            <person name="Margeot A."/>
            <person name="Metz B."/>
            <person name="Misra M."/>
            <person name="Nevalainen H."/>
            <person name="Omann M."/>
            <person name="Packer N."/>
            <person name="Perrone G."/>
            <person name="Uresti-Rivera E.E."/>
            <person name="Salamov A."/>
            <person name="Schmoll M."/>
            <person name="Seiboth B."/>
            <person name="Shapiro H."/>
            <person name="Sukno S."/>
            <person name="Tamayo-Ramos J.A."/>
            <person name="Tisch D."/>
            <person name="Wiest A."/>
            <person name="Wilkinson H.H."/>
            <person name="Zhang M."/>
            <person name="Coutinho P.M."/>
            <person name="Kenerley C.M."/>
            <person name="Monte E."/>
            <person name="Baker S.E."/>
            <person name="Grigoriev I.V."/>
        </authorList>
    </citation>
    <scope>NUCLEOTIDE SEQUENCE [LARGE SCALE GENOMIC DNA]</scope>
    <source>
        <strain evidence="3">Gv29-8 / FGSC 10586</strain>
    </source>
</reference>
<dbReference type="Proteomes" id="UP000007115">
    <property type="component" value="Unassembled WGS sequence"/>
</dbReference>
<evidence type="ECO:0000313" key="3">
    <source>
        <dbReference type="Proteomes" id="UP000007115"/>
    </source>
</evidence>